<proteinExistence type="predicted"/>
<reference evidence="1 2" key="1">
    <citation type="journal article" date="2015" name="Proc. Natl. Acad. Sci. U.S.A.">
        <title>The resurrection genome of Boea hygrometrica: A blueprint for survival of dehydration.</title>
        <authorList>
            <person name="Xiao L."/>
            <person name="Yang G."/>
            <person name="Zhang L."/>
            <person name="Yang X."/>
            <person name="Zhao S."/>
            <person name="Ji Z."/>
            <person name="Zhou Q."/>
            <person name="Hu M."/>
            <person name="Wang Y."/>
            <person name="Chen M."/>
            <person name="Xu Y."/>
            <person name="Jin H."/>
            <person name="Xiao X."/>
            <person name="Hu G."/>
            <person name="Bao F."/>
            <person name="Hu Y."/>
            <person name="Wan P."/>
            <person name="Li L."/>
            <person name="Deng X."/>
            <person name="Kuang T."/>
            <person name="Xiang C."/>
            <person name="Zhu J.K."/>
            <person name="Oliver M.J."/>
            <person name="He Y."/>
        </authorList>
    </citation>
    <scope>NUCLEOTIDE SEQUENCE [LARGE SCALE GENOMIC DNA]</scope>
    <source>
        <strain evidence="2">cv. XS01</strain>
    </source>
</reference>
<organism evidence="1 2">
    <name type="scientific">Dorcoceras hygrometricum</name>
    <dbReference type="NCBI Taxonomy" id="472368"/>
    <lineage>
        <taxon>Eukaryota</taxon>
        <taxon>Viridiplantae</taxon>
        <taxon>Streptophyta</taxon>
        <taxon>Embryophyta</taxon>
        <taxon>Tracheophyta</taxon>
        <taxon>Spermatophyta</taxon>
        <taxon>Magnoliopsida</taxon>
        <taxon>eudicotyledons</taxon>
        <taxon>Gunneridae</taxon>
        <taxon>Pentapetalae</taxon>
        <taxon>asterids</taxon>
        <taxon>lamiids</taxon>
        <taxon>Lamiales</taxon>
        <taxon>Gesneriaceae</taxon>
        <taxon>Didymocarpoideae</taxon>
        <taxon>Trichosporeae</taxon>
        <taxon>Loxocarpinae</taxon>
        <taxon>Dorcoceras</taxon>
    </lineage>
</organism>
<evidence type="ECO:0000313" key="2">
    <source>
        <dbReference type="Proteomes" id="UP000250235"/>
    </source>
</evidence>
<keyword evidence="2" id="KW-1185">Reference proteome</keyword>
<dbReference type="Proteomes" id="UP000250235">
    <property type="component" value="Unassembled WGS sequence"/>
</dbReference>
<accession>A0A2Z7AML6</accession>
<dbReference type="EMBL" id="KV013969">
    <property type="protein sequence ID" value="KZV23025.1"/>
    <property type="molecule type" value="Genomic_DNA"/>
</dbReference>
<name>A0A2Z7AML6_9LAMI</name>
<protein>
    <submittedName>
        <fullName evidence="1">Uncharacterized protein</fullName>
    </submittedName>
</protein>
<sequence>MVYMIIEFQICDFWSNLVGDFSYLTKSRSALSCWLLSGESALNRELLWRVFPSGSDTNLREQIRAFRFDAGSDAMSFRIIRGELARRCHALVNVFWLNSAVSVIQIRVSVNRSECWDLFSQCDVVLLVLAGNSDATPYCLVAR</sequence>
<dbReference type="AlphaFoldDB" id="A0A2Z7AML6"/>
<evidence type="ECO:0000313" key="1">
    <source>
        <dbReference type="EMBL" id="KZV23025.1"/>
    </source>
</evidence>
<gene>
    <name evidence="1" type="ORF">F511_14576</name>
</gene>